<sequence>MSSLEQELERRGAELLERRLSGFEPRLLAGLALLPEWTEDLARAVSLTGEPLAELLERLESLGLIERRRVLGARGRRQEAFWVRSGLRSDLAGQVRGVLPEECARLEAAIGAISPLSPSAQAWLRAVRLREEPTGLELVATVDRLIQDGALAAASRLVTAAEVLGRTLGGPLADAARRAAWRVDRLARATDDLEHLRHYLHRQEAEQALTELILGDGEQWALHLLGGGGTGKTMLVRYLASGRFAADRQVPPFPVARADFDHLDPRYPEQRPGLLLHALADELLGYGTHRRTANAFRHFEDASLALDEELGRTIPDRSRVEALLRALATAFALFVASLPEPVVLVLDTCEELAKLYPPGSPAPGIEHTFMLLELLRAELPQLKVVLAGRRWLVPPPEPLAAGPLLSERPYVRVLRLGGFAQQEADSYLSRRAPGLRADLRAAVLDRARQRGDGRYNPFELAAYAHWAAVEPDLDARELLEAPGDPYVERRIVGRVLSSDLRVALAVAAELGRFDLNLLSPALRRHGIDPGPAFDALAMYDWVNVVALGADGRAGVIEVDEHLRDRLRAVLPPAGPALLGRDAAAVVDATPLPELPVESVEAAVRLLSPAEAGELWERLERRVVEGGHWGWAAQVCARVAAVEQGREGETIIAAILATQAAADSRAGRPGPRVWSMVELHAARHPSPRHREELRTRALLGMTATGRDLAEASEAAEEPEEWEAEEEDWLDVPPVIEPPVTVPPVTEPPDRDGLLVGSTVAALEAAPARAAWADDTLATLWESRHDPGAVNAAAAALAVTQARAAEAAQEAARLAELAVAFAALPPGPPLLDWDPPANLLFHCRKARLEVAVRWAEPLEAVPWELWRAEALAAPDGDEVAALTVAFELGHRRLARQTLEELDPGTPGLLAVELAWAWAVAGDPERGRRLLDGCVEHAVHEGDADLVERARLALLGLALRCRTTAWVPELEAIATTGAPAERSAARSLAALMEGGQADPPEHLASGAPGRRGRALLAEAQHLVKGDPWRAVALLVEAERLLRQAQDDDGATQALVLRVLTETFSGARTRPTATRSQGTLFLVVPESVEGSQWPQLARAAEGVRRGETRGPVLDRARRMLFGPEPAVAPARPAGDRRTAWRVAAGALYAGSAVALTLGVMLWVAPAEGVGVVSSLLLASVVGVAAVGLVISGRANENVVALLLGAWAAGGALAIAGATLPYGWPRAAAVAVSLVPAALTGGGYAYLWSIVMRHPPVYRFSVDAEGSTVSELGSLTWLDGGLVGRGGRYVRAPSTLRRAVTHEDGSITLEMRQPPGTGPVPMAMRLSPEVRDQHWERRLAEAVPAVVRDRLVVFREGYGEKVARRVWVAARRDAYLGPPHLAQGRKAPSARGGMLGYRLLHLVGQVVDTAAGPRLRTADDGATAVTRRVRAGERLIGPELEDAIGLVVLQPEPDERPRGLGESRAAFLSVAARAFARNAQAVLVLPTLTDALAAEVTSTIRAGYPSGLRQPYPTEMLELALKVKRILGPELADEMVLLLKTR</sequence>
<evidence type="ECO:0000313" key="3">
    <source>
        <dbReference type="Proteomes" id="UP001501666"/>
    </source>
</evidence>
<comment type="caution">
    <text evidence="2">The sequence shown here is derived from an EMBL/GenBank/DDBJ whole genome shotgun (WGS) entry which is preliminary data.</text>
</comment>
<proteinExistence type="predicted"/>
<evidence type="ECO:0000256" key="1">
    <source>
        <dbReference type="SAM" id="Phobius"/>
    </source>
</evidence>
<dbReference type="SUPFAM" id="SSF52540">
    <property type="entry name" value="P-loop containing nucleoside triphosphate hydrolases"/>
    <property type="match status" value="1"/>
</dbReference>
<keyword evidence="3" id="KW-1185">Reference proteome</keyword>
<feature type="transmembrane region" description="Helical" evidence="1">
    <location>
        <begin position="1135"/>
        <end position="1159"/>
    </location>
</feature>
<evidence type="ECO:0008006" key="4">
    <source>
        <dbReference type="Google" id="ProtNLM"/>
    </source>
</evidence>
<accession>A0ABP6FQH4</accession>
<name>A0ABP6FQH4_9ACTN</name>
<feature type="transmembrane region" description="Helical" evidence="1">
    <location>
        <begin position="1194"/>
        <end position="1217"/>
    </location>
</feature>
<dbReference type="Proteomes" id="UP001501666">
    <property type="component" value="Unassembled WGS sequence"/>
</dbReference>
<organism evidence="2 3">
    <name type="scientific">Nonomuraea recticatena</name>
    <dbReference type="NCBI Taxonomy" id="46178"/>
    <lineage>
        <taxon>Bacteria</taxon>
        <taxon>Bacillati</taxon>
        <taxon>Actinomycetota</taxon>
        <taxon>Actinomycetes</taxon>
        <taxon>Streptosporangiales</taxon>
        <taxon>Streptosporangiaceae</taxon>
        <taxon>Nonomuraea</taxon>
    </lineage>
</organism>
<feature type="transmembrane region" description="Helical" evidence="1">
    <location>
        <begin position="1223"/>
        <end position="1246"/>
    </location>
</feature>
<reference evidence="3" key="1">
    <citation type="journal article" date="2019" name="Int. J. Syst. Evol. Microbiol.">
        <title>The Global Catalogue of Microorganisms (GCM) 10K type strain sequencing project: providing services to taxonomists for standard genome sequencing and annotation.</title>
        <authorList>
            <consortium name="The Broad Institute Genomics Platform"/>
            <consortium name="The Broad Institute Genome Sequencing Center for Infectious Disease"/>
            <person name="Wu L."/>
            <person name="Ma J."/>
        </authorList>
    </citation>
    <scope>NUCLEOTIDE SEQUENCE [LARGE SCALE GENOMIC DNA]</scope>
    <source>
        <strain evidence="3">JCM 6835</strain>
    </source>
</reference>
<dbReference type="EMBL" id="BAAATE010000043">
    <property type="protein sequence ID" value="GAA2696201.1"/>
    <property type="molecule type" value="Genomic_DNA"/>
</dbReference>
<gene>
    <name evidence="2" type="ORF">GCM10010412_089790</name>
</gene>
<evidence type="ECO:0000313" key="2">
    <source>
        <dbReference type="EMBL" id="GAA2696201.1"/>
    </source>
</evidence>
<keyword evidence="1" id="KW-1133">Transmembrane helix</keyword>
<keyword evidence="1" id="KW-0812">Transmembrane</keyword>
<dbReference type="RefSeq" id="WP_346155762.1">
    <property type="nucleotide sequence ID" value="NZ_BAAATE010000043.1"/>
</dbReference>
<keyword evidence="1" id="KW-0472">Membrane</keyword>
<feature type="transmembrane region" description="Helical" evidence="1">
    <location>
        <begin position="1165"/>
        <end position="1187"/>
    </location>
</feature>
<dbReference type="InterPro" id="IPR027417">
    <property type="entry name" value="P-loop_NTPase"/>
</dbReference>
<protein>
    <recommendedName>
        <fullName evidence="4">Orc1-like AAA ATPase domain-containing protein</fullName>
    </recommendedName>
</protein>